<feature type="coiled-coil region" evidence="1">
    <location>
        <begin position="49"/>
        <end position="138"/>
    </location>
</feature>
<dbReference type="InterPro" id="IPR014001">
    <property type="entry name" value="Helicase_ATP-bd"/>
</dbReference>
<keyword evidence="6" id="KW-1185">Reference proteome</keyword>
<evidence type="ECO:0000313" key="6">
    <source>
        <dbReference type="Proteomes" id="UP001620626"/>
    </source>
</evidence>
<sequence length="394" mass="45905">MLVVSYMRNECLRPYGCTSKKTVRAEVMACLKRDTTLETALNSYAYKRVKRHTLREARVTEKLEKQQEQERRRRQKHQELLQAIVQASREFKEFHRSAQARVQKLRKALQTYHANHEKDRKKEELRNEKIRMMKLMEEDDVGYRQLLDEKKDKRLVYLLKQTDEYVESLTGLVRQHQQTEKKRKRDERKEAKLAALRQQLQQQHNAGGDGGANGGGNDSLHIIVRNSATGETLKDLDEEQRNRRIIEKMRNEEDEYDNKNARAQMESYYATAHRVKEKVVKQHSTLGGGDDTLQLKPYQLKGLQWMVSLYNNNLNGILADEMGLGKTIQTVALITYLMEVKKGNGPDLIIVPLSTISNWKIELDKWSPHVVKIIYKGGQGPAQTARTFRTKGRF</sequence>
<dbReference type="Gene3D" id="3.40.50.10810">
    <property type="entry name" value="Tandem AAA-ATPase domain"/>
    <property type="match status" value="1"/>
</dbReference>
<reference evidence="5 6" key="1">
    <citation type="submission" date="2024-10" db="EMBL/GenBank/DDBJ databases">
        <authorList>
            <person name="Kim D."/>
        </authorList>
    </citation>
    <scope>NUCLEOTIDE SEQUENCE [LARGE SCALE GENOMIC DNA]</scope>
    <source>
        <strain evidence="5">BH-2024</strain>
    </source>
</reference>
<feature type="region of interest" description="Disordered" evidence="2">
    <location>
        <begin position="172"/>
        <end position="191"/>
    </location>
</feature>
<dbReference type="InterPro" id="IPR038718">
    <property type="entry name" value="SNF2-like_sf"/>
</dbReference>
<dbReference type="EMBL" id="JBICBT010000264">
    <property type="protein sequence ID" value="KAL3118740.1"/>
    <property type="molecule type" value="Genomic_DNA"/>
</dbReference>
<feature type="region of interest" description="Disordered" evidence="2">
    <location>
        <begin position="201"/>
        <end position="220"/>
    </location>
</feature>
<feature type="domain" description="HSA" evidence="4">
    <location>
        <begin position="65"/>
        <end position="137"/>
    </location>
</feature>
<proteinExistence type="predicted"/>
<keyword evidence="1" id="KW-0175">Coiled coil</keyword>
<evidence type="ECO:0000256" key="1">
    <source>
        <dbReference type="SAM" id="Coils"/>
    </source>
</evidence>
<accession>A0ABD2LU22</accession>
<dbReference type="PROSITE" id="PS51204">
    <property type="entry name" value="HSA"/>
    <property type="match status" value="1"/>
</dbReference>
<dbReference type="InterPro" id="IPR014012">
    <property type="entry name" value="HSA_dom"/>
</dbReference>
<dbReference type="FunFam" id="1.20.5.170:FF:000008">
    <property type="entry name" value="probable global transcription activator SNF2L2 isoform X1"/>
    <property type="match status" value="1"/>
</dbReference>
<dbReference type="AlphaFoldDB" id="A0ABD2LU22"/>
<dbReference type="PROSITE" id="PS51192">
    <property type="entry name" value="HELICASE_ATP_BIND_1"/>
    <property type="match status" value="1"/>
</dbReference>
<dbReference type="InterPro" id="IPR027417">
    <property type="entry name" value="P-loop_NTPase"/>
</dbReference>
<dbReference type="Pfam" id="PF07529">
    <property type="entry name" value="HSA"/>
    <property type="match status" value="1"/>
</dbReference>
<gene>
    <name evidence="5" type="ORF">niasHT_000500</name>
</gene>
<protein>
    <submittedName>
        <fullName evidence="5">Uncharacterized protein</fullName>
    </submittedName>
</protein>
<dbReference type="Pfam" id="PF00176">
    <property type="entry name" value="SNF2-rel_dom"/>
    <property type="match status" value="1"/>
</dbReference>
<name>A0ABD2LU22_9BILA</name>
<evidence type="ECO:0000313" key="5">
    <source>
        <dbReference type="EMBL" id="KAL3118740.1"/>
    </source>
</evidence>
<dbReference type="Gene3D" id="1.20.5.170">
    <property type="match status" value="1"/>
</dbReference>
<evidence type="ECO:0000259" key="4">
    <source>
        <dbReference type="PROSITE" id="PS51204"/>
    </source>
</evidence>
<dbReference type="PANTHER" id="PTHR10799">
    <property type="entry name" value="SNF2/RAD54 HELICASE FAMILY"/>
    <property type="match status" value="1"/>
</dbReference>
<dbReference type="SUPFAM" id="SSF52540">
    <property type="entry name" value="P-loop containing nucleoside triphosphate hydrolases"/>
    <property type="match status" value="1"/>
</dbReference>
<evidence type="ECO:0000256" key="2">
    <source>
        <dbReference type="SAM" id="MobiDB-lite"/>
    </source>
</evidence>
<comment type="caution">
    <text evidence="5">The sequence shown here is derived from an EMBL/GenBank/DDBJ whole genome shotgun (WGS) entry which is preliminary data.</text>
</comment>
<dbReference type="InterPro" id="IPR000330">
    <property type="entry name" value="SNF2_N"/>
</dbReference>
<organism evidence="5 6">
    <name type="scientific">Heterodera trifolii</name>
    <dbReference type="NCBI Taxonomy" id="157864"/>
    <lineage>
        <taxon>Eukaryota</taxon>
        <taxon>Metazoa</taxon>
        <taxon>Ecdysozoa</taxon>
        <taxon>Nematoda</taxon>
        <taxon>Chromadorea</taxon>
        <taxon>Rhabditida</taxon>
        <taxon>Tylenchina</taxon>
        <taxon>Tylenchomorpha</taxon>
        <taxon>Tylenchoidea</taxon>
        <taxon>Heteroderidae</taxon>
        <taxon>Heteroderinae</taxon>
        <taxon>Heterodera</taxon>
    </lineage>
</organism>
<feature type="domain" description="Helicase ATP-binding" evidence="3">
    <location>
        <begin position="307"/>
        <end position="394"/>
    </location>
</feature>
<feature type="compositionally biased region" description="Gly residues" evidence="2">
    <location>
        <begin position="207"/>
        <end position="217"/>
    </location>
</feature>
<dbReference type="SMART" id="SM00573">
    <property type="entry name" value="HSA"/>
    <property type="match status" value="1"/>
</dbReference>
<dbReference type="Proteomes" id="UP001620626">
    <property type="component" value="Unassembled WGS sequence"/>
</dbReference>
<evidence type="ECO:0000259" key="3">
    <source>
        <dbReference type="PROSITE" id="PS51192"/>
    </source>
</evidence>